<dbReference type="Proteomes" id="UP000438196">
    <property type="component" value="Unassembled WGS sequence"/>
</dbReference>
<evidence type="ECO:0000313" key="4">
    <source>
        <dbReference type="EMBL" id="MUF05772.1"/>
    </source>
</evidence>
<protein>
    <submittedName>
        <fullName evidence="4">VacJ family lipoprotein</fullName>
    </submittedName>
</protein>
<evidence type="ECO:0000313" key="5">
    <source>
        <dbReference type="Proteomes" id="UP000438196"/>
    </source>
</evidence>
<dbReference type="GO" id="GO:0120010">
    <property type="term" value="P:intermembrane phospholipid transfer"/>
    <property type="evidence" value="ECO:0007669"/>
    <property type="project" value="TreeGrafter"/>
</dbReference>
<evidence type="ECO:0000256" key="1">
    <source>
        <dbReference type="ARBA" id="ARBA00010634"/>
    </source>
</evidence>
<keyword evidence="5" id="KW-1185">Reference proteome</keyword>
<gene>
    <name evidence="4" type="ORF">GNF76_15570</name>
</gene>
<comment type="similarity">
    <text evidence="1">Belongs to the MlaA family.</text>
</comment>
<name>A0A6I3WF73_9PSED</name>
<dbReference type="AlphaFoldDB" id="A0A6I3WF73"/>
<feature type="chain" id="PRO_5026051585" evidence="3">
    <location>
        <begin position="30"/>
        <end position="233"/>
    </location>
</feature>
<proteinExistence type="inferred from homology"/>
<reference evidence="4 5" key="1">
    <citation type="submission" date="2019-11" db="EMBL/GenBank/DDBJ databases">
        <title>Pseudomonas karstica sp. nov. and Pseudomonas spelaei sp. nov. from karst caves.</title>
        <authorList>
            <person name="Zeman M."/>
        </authorList>
    </citation>
    <scope>NUCLEOTIDE SEQUENCE [LARGE SCALE GENOMIC DNA]</scope>
    <source>
        <strain evidence="4 5">CCM 7893</strain>
    </source>
</reference>
<dbReference type="OrthoDB" id="9785326at2"/>
<dbReference type="PANTHER" id="PTHR30035:SF3">
    <property type="entry name" value="INTERMEMBRANE PHOSPHOLIPID TRANSPORT SYSTEM LIPOPROTEIN MLAA"/>
    <property type="match status" value="1"/>
</dbReference>
<keyword evidence="2 3" id="KW-0732">Signal</keyword>
<dbReference type="RefSeq" id="WP_155584034.1">
    <property type="nucleotide sequence ID" value="NZ_JBHSTH010000017.1"/>
</dbReference>
<dbReference type="Pfam" id="PF04333">
    <property type="entry name" value="MlaA"/>
    <property type="match status" value="1"/>
</dbReference>
<keyword evidence="4" id="KW-0449">Lipoprotein</keyword>
<dbReference type="GO" id="GO:0016020">
    <property type="term" value="C:membrane"/>
    <property type="evidence" value="ECO:0007669"/>
    <property type="project" value="InterPro"/>
</dbReference>
<dbReference type="EMBL" id="WNNK01000012">
    <property type="protein sequence ID" value="MUF05772.1"/>
    <property type="molecule type" value="Genomic_DNA"/>
</dbReference>
<feature type="signal peptide" evidence="3">
    <location>
        <begin position="1"/>
        <end position="29"/>
    </location>
</feature>
<comment type="caution">
    <text evidence="4">The sequence shown here is derived from an EMBL/GenBank/DDBJ whole genome shotgun (WGS) entry which is preliminary data.</text>
</comment>
<organism evidence="4 5">
    <name type="scientific">Pseudomonas spelaei</name>
    <dbReference type="NCBI Taxonomy" id="1055469"/>
    <lineage>
        <taxon>Bacteria</taxon>
        <taxon>Pseudomonadati</taxon>
        <taxon>Pseudomonadota</taxon>
        <taxon>Gammaproteobacteria</taxon>
        <taxon>Pseudomonadales</taxon>
        <taxon>Pseudomonadaceae</taxon>
        <taxon>Pseudomonas</taxon>
    </lineage>
</organism>
<evidence type="ECO:0000256" key="3">
    <source>
        <dbReference type="SAM" id="SignalP"/>
    </source>
</evidence>
<sequence length="233" mass="25776">MKKRRLNWGQGARVVICTSVLGLVPLARAATEEDPWERINRPVFSFNDTVDTYAFKPLAQSYQFVTPTVVQTGIHNFLSNIGDVKNLTNNLLQGKLHSAGVDTGRLLMNSTIGLVGLVDVATPMGLKRNDEDFGQTLGHWGVGSGPYVVLPLMGPSTLRDAPARYIDTYAAPYSYMDDIRTRNALYGATLLDGRSQMLKAGKPVTGDKYVFVRNAYLQGREFKIKDGRVEDDF</sequence>
<dbReference type="PRINTS" id="PR01805">
    <property type="entry name" value="VACJLIPOPROT"/>
</dbReference>
<evidence type="ECO:0000256" key="2">
    <source>
        <dbReference type="ARBA" id="ARBA00022729"/>
    </source>
</evidence>
<dbReference type="InterPro" id="IPR007428">
    <property type="entry name" value="MlaA"/>
</dbReference>
<accession>A0A6I3WF73</accession>
<dbReference type="PANTHER" id="PTHR30035">
    <property type="entry name" value="LIPOPROTEIN VACJ-RELATED"/>
    <property type="match status" value="1"/>
</dbReference>